<name>A0AAE1MRS9_9FABA</name>
<sequence length="202" mass="23206">MLYLAVRVLENWWNFFQSTLLSPLLGLVLCFWLDNVADLLLRFQKERGVDEAATAINNYGAVEETNRVEHDRDKKLSDHSILTHNFRKIKDVHQRATSEPERRDQWVDDDERTQGSYWTRFTDRQLSPEMFHNPIEQLKSSNVVDLRHGKTASAVELAQAFSRSLSDPKVNDRLLGRSEDTGPAQQPFSRLVGLTPKPSSNG</sequence>
<evidence type="ECO:0000313" key="4">
    <source>
        <dbReference type="Proteomes" id="UP001293593"/>
    </source>
</evidence>
<feature type="transmembrane region" description="Helical" evidence="2">
    <location>
        <begin position="12"/>
        <end position="33"/>
    </location>
</feature>
<accession>A0AAE1MRS9</accession>
<feature type="region of interest" description="Disordered" evidence="1">
    <location>
        <begin position="166"/>
        <end position="202"/>
    </location>
</feature>
<dbReference type="Proteomes" id="UP001293593">
    <property type="component" value="Unassembled WGS sequence"/>
</dbReference>
<proteinExistence type="predicted"/>
<reference evidence="3" key="1">
    <citation type="submission" date="2023-10" db="EMBL/GenBank/DDBJ databases">
        <title>Chromosome-level genome of the transformable northern wattle, Acacia crassicarpa.</title>
        <authorList>
            <person name="Massaro I."/>
            <person name="Sinha N.R."/>
            <person name="Poethig S."/>
            <person name="Leichty A.R."/>
        </authorList>
    </citation>
    <scope>NUCLEOTIDE SEQUENCE</scope>
    <source>
        <strain evidence="3">Acra3RX</strain>
        <tissue evidence="3">Leaf</tissue>
    </source>
</reference>
<evidence type="ECO:0000256" key="1">
    <source>
        <dbReference type="SAM" id="MobiDB-lite"/>
    </source>
</evidence>
<keyword evidence="2" id="KW-1133">Transmembrane helix</keyword>
<gene>
    <name evidence="3" type="ORF">QN277_020090</name>
</gene>
<comment type="caution">
    <text evidence="3">The sequence shown here is derived from an EMBL/GenBank/DDBJ whole genome shotgun (WGS) entry which is preliminary data.</text>
</comment>
<keyword evidence="2" id="KW-0472">Membrane</keyword>
<feature type="compositionally biased region" description="Basic and acidic residues" evidence="1">
    <location>
        <begin position="169"/>
        <end position="180"/>
    </location>
</feature>
<dbReference type="EMBL" id="JAWXYG010000005">
    <property type="protein sequence ID" value="KAK4271388.1"/>
    <property type="molecule type" value="Genomic_DNA"/>
</dbReference>
<protein>
    <submittedName>
        <fullName evidence="3">Uncharacterized protein</fullName>
    </submittedName>
</protein>
<keyword evidence="4" id="KW-1185">Reference proteome</keyword>
<dbReference type="AlphaFoldDB" id="A0AAE1MRS9"/>
<evidence type="ECO:0000256" key="2">
    <source>
        <dbReference type="SAM" id="Phobius"/>
    </source>
</evidence>
<keyword evidence="2" id="KW-0812">Transmembrane</keyword>
<evidence type="ECO:0000313" key="3">
    <source>
        <dbReference type="EMBL" id="KAK4271388.1"/>
    </source>
</evidence>
<organism evidence="3 4">
    <name type="scientific">Acacia crassicarpa</name>
    <name type="common">northern wattle</name>
    <dbReference type="NCBI Taxonomy" id="499986"/>
    <lineage>
        <taxon>Eukaryota</taxon>
        <taxon>Viridiplantae</taxon>
        <taxon>Streptophyta</taxon>
        <taxon>Embryophyta</taxon>
        <taxon>Tracheophyta</taxon>
        <taxon>Spermatophyta</taxon>
        <taxon>Magnoliopsida</taxon>
        <taxon>eudicotyledons</taxon>
        <taxon>Gunneridae</taxon>
        <taxon>Pentapetalae</taxon>
        <taxon>rosids</taxon>
        <taxon>fabids</taxon>
        <taxon>Fabales</taxon>
        <taxon>Fabaceae</taxon>
        <taxon>Caesalpinioideae</taxon>
        <taxon>mimosoid clade</taxon>
        <taxon>Acacieae</taxon>
        <taxon>Acacia</taxon>
    </lineage>
</organism>